<proteinExistence type="predicted"/>
<organism evidence="2">
    <name type="scientific">Mesocestoides corti</name>
    <name type="common">Flatworm</name>
    <dbReference type="NCBI Taxonomy" id="53468"/>
    <lineage>
        <taxon>Eukaryota</taxon>
        <taxon>Metazoa</taxon>
        <taxon>Spiralia</taxon>
        <taxon>Lophotrochozoa</taxon>
        <taxon>Platyhelminthes</taxon>
        <taxon>Cestoda</taxon>
        <taxon>Eucestoda</taxon>
        <taxon>Cyclophyllidea</taxon>
        <taxon>Mesocestoididae</taxon>
        <taxon>Mesocestoides</taxon>
    </lineage>
</organism>
<protein>
    <submittedName>
        <fullName evidence="2">Secreted protein</fullName>
    </submittedName>
</protein>
<keyword evidence="1" id="KW-0732">Signal</keyword>
<reference evidence="2" key="1">
    <citation type="submission" date="2019-11" db="UniProtKB">
        <authorList>
            <consortium name="WormBaseParasite"/>
        </authorList>
    </citation>
    <scope>IDENTIFICATION</scope>
</reference>
<feature type="chain" id="PRO_5024404474" evidence="1">
    <location>
        <begin position="19"/>
        <end position="96"/>
    </location>
</feature>
<evidence type="ECO:0000256" key="1">
    <source>
        <dbReference type="SAM" id="SignalP"/>
    </source>
</evidence>
<sequence length="96" mass="10998">MTQQSLTIEMWVINLLWAWRVDSNYAGATALNLALLPYLDTHEDEGDRMVRDTADYQGAQLRCCHYDYCGVCSCVFIAQMRCIVCQTCRHRDLEGG</sequence>
<name>A0A5K3FRS8_MESCO</name>
<dbReference type="WBParaSite" id="MCU_009453-RA">
    <property type="protein sequence ID" value="MCU_009453-RA"/>
    <property type="gene ID" value="MCU_009453"/>
</dbReference>
<feature type="signal peptide" evidence="1">
    <location>
        <begin position="1"/>
        <end position="18"/>
    </location>
</feature>
<dbReference type="AlphaFoldDB" id="A0A5K3FRS8"/>
<accession>A0A5K3FRS8</accession>
<evidence type="ECO:0000313" key="2">
    <source>
        <dbReference type="WBParaSite" id="MCU_009453-RA"/>
    </source>
</evidence>